<evidence type="ECO:0000256" key="5">
    <source>
        <dbReference type="ARBA" id="ARBA00022741"/>
    </source>
</evidence>
<dbReference type="PROSITE" id="PS50011">
    <property type="entry name" value="PROTEIN_KINASE_DOM"/>
    <property type="match status" value="1"/>
</dbReference>
<evidence type="ECO:0000313" key="10">
    <source>
        <dbReference type="Ensembl" id="ENSOMYP00000094201.2"/>
    </source>
</evidence>
<dbReference type="PANTHER" id="PTHR22969">
    <property type="entry name" value="IKB KINASE"/>
    <property type="match status" value="1"/>
</dbReference>
<dbReference type="FunFam" id="3.30.200.20:FF:000106">
    <property type="entry name" value="serine/threonine-protein kinase TBK1 isoform X1"/>
    <property type="match status" value="1"/>
</dbReference>
<dbReference type="GO" id="GO:0010628">
    <property type="term" value="P:positive regulation of gene expression"/>
    <property type="evidence" value="ECO:0007669"/>
    <property type="project" value="UniProtKB-ARBA"/>
</dbReference>
<dbReference type="Ensembl" id="ENSOMYT00000102417.2">
    <property type="protein sequence ID" value="ENSOMYP00000094201.2"/>
    <property type="gene ID" value="ENSOMYG00000043039.2"/>
</dbReference>
<dbReference type="InterPro" id="IPR017441">
    <property type="entry name" value="Protein_kinase_ATP_BS"/>
</dbReference>
<name>A0A8C7WH26_ONCMY</name>
<evidence type="ECO:0000256" key="2">
    <source>
        <dbReference type="ARBA" id="ARBA00022490"/>
    </source>
</evidence>
<dbReference type="PROSITE" id="PS00107">
    <property type="entry name" value="PROTEIN_KINASE_ATP"/>
    <property type="match status" value="1"/>
</dbReference>
<reference evidence="10" key="2">
    <citation type="submission" date="2025-08" db="UniProtKB">
        <authorList>
            <consortium name="Ensembl"/>
        </authorList>
    </citation>
    <scope>IDENTIFICATION</scope>
</reference>
<dbReference type="Pfam" id="PF18396">
    <property type="entry name" value="TBK1_ULD"/>
    <property type="match status" value="1"/>
</dbReference>
<dbReference type="Proteomes" id="UP000694395">
    <property type="component" value="Chromosome 17"/>
</dbReference>
<evidence type="ECO:0000256" key="7">
    <source>
        <dbReference type="ARBA" id="ARBA00022840"/>
    </source>
</evidence>
<gene>
    <name evidence="10" type="primary">ikbke</name>
</gene>
<dbReference type="InterPro" id="IPR051180">
    <property type="entry name" value="IKK"/>
</dbReference>
<evidence type="ECO:0000256" key="3">
    <source>
        <dbReference type="ARBA" id="ARBA00022527"/>
    </source>
</evidence>
<dbReference type="InterPro" id="IPR041309">
    <property type="entry name" value="TBK1_CC1"/>
</dbReference>
<proteinExistence type="predicted"/>
<dbReference type="Gene3D" id="3.30.200.20">
    <property type="entry name" value="Phosphorylase Kinase, domain 1"/>
    <property type="match status" value="1"/>
</dbReference>
<dbReference type="GO" id="GO:0006950">
    <property type="term" value="P:response to stress"/>
    <property type="evidence" value="ECO:0007669"/>
    <property type="project" value="UniProtKB-ARBA"/>
</dbReference>
<reference evidence="10" key="3">
    <citation type="submission" date="2025-09" db="UniProtKB">
        <authorList>
            <consortium name="Ensembl"/>
        </authorList>
    </citation>
    <scope>IDENTIFICATION</scope>
</reference>
<keyword evidence="7 8" id="KW-0067">ATP-binding</keyword>
<reference evidence="10" key="1">
    <citation type="submission" date="2020-07" db="EMBL/GenBank/DDBJ databases">
        <title>A long reads based de novo assembly of the rainbow trout Arlee double haploid line genome.</title>
        <authorList>
            <person name="Gao G."/>
            <person name="Palti Y."/>
        </authorList>
    </citation>
    <scope>NUCLEOTIDE SEQUENCE [LARGE SCALE GENOMIC DNA]</scope>
</reference>
<dbReference type="InterPro" id="IPR011009">
    <property type="entry name" value="Kinase-like_dom_sf"/>
</dbReference>
<keyword evidence="2" id="KW-0963">Cytoplasm</keyword>
<accession>A0A8C7WH26</accession>
<comment type="subcellular location">
    <subcellularLocation>
        <location evidence="1">Cytoplasm</location>
    </subcellularLocation>
</comment>
<evidence type="ECO:0000259" key="9">
    <source>
        <dbReference type="PROSITE" id="PS50011"/>
    </source>
</evidence>
<dbReference type="Pfam" id="PF18394">
    <property type="entry name" value="TBK1_CCD1"/>
    <property type="match status" value="1"/>
</dbReference>
<organism evidence="10 11">
    <name type="scientific">Oncorhynchus mykiss</name>
    <name type="common">Rainbow trout</name>
    <name type="synonym">Salmo gairdneri</name>
    <dbReference type="NCBI Taxonomy" id="8022"/>
    <lineage>
        <taxon>Eukaryota</taxon>
        <taxon>Metazoa</taxon>
        <taxon>Chordata</taxon>
        <taxon>Craniata</taxon>
        <taxon>Vertebrata</taxon>
        <taxon>Euteleostomi</taxon>
        <taxon>Actinopterygii</taxon>
        <taxon>Neopterygii</taxon>
        <taxon>Teleostei</taxon>
        <taxon>Protacanthopterygii</taxon>
        <taxon>Salmoniformes</taxon>
        <taxon>Salmonidae</taxon>
        <taxon>Salmoninae</taxon>
        <taxon>Oncorhynchus</taxon>
    </lineage>
</organism>
<dbReference type="FunFam" id="3.10.20.90:FF:000112">
    <property type="entry name" value="TANK binding kinase TBK1"/>
    <property type="match status" value="1"/>
</dbReference>
<feature type="binding site" evidence="8">
    <location>
        <position position="39"/>
    </location>
    <ligand>
        <name>ATP</name>
        <dbReference type="ChEBI" id="CHEBI:30616"/>
    </ligand>
</feature>
<keyword evidence="3" id="KW-0723">Serine/threonine-protein kinase</keyword>
<dbReference type="FunFam" id="1.10.510.10:FF:000100">
    <property type="entry name" value="inhibitor of nuclear factor kappa-B kinase subunit epsilon"/>
    <property type="match status" value="1"/>
</dbReference>
<dbReference type="GO" id="GO:0004674">
    <property type="term" value="F:protein serine/threonine kinase activity"/>
    <property type="evidence" value="ECO:0007669"/>
    <property type="project" value="UniProtKB-KW"/>
</dbReference>
<keyword evidence="11" id="KW-1185">Reference proteome</keyword>
<dbReference type="GeneTree" id="ENSGT00950000182937"/>
<evidence type="ECO:0000256" key="4">
    <source>
        <dbReference type="ARBA" id="ARBA00022679"/>
    </source>
</evidence>
<evidence type="ECO:0000313" key="11">
    <source>
        <dbReference type="Proteomes" id="UP000694395"/>
    </source>
</evidence>
<dbReference type="GO" id="GO:0009967">
    <property type="term" value="P:positive regulation of signal transduction"/>
    <property type="evidence" value="ECO:0007669"/>
    <property type="project" value="UniProtKB-ARBA"/>
</dbReference>
<dbReference type="Gene3D" id="1.10.510.10">
    <property type="entry name" value="Transferase(Phosphotransferase) domain 1"/>
    <property type="match status" value="1"/>
</dbReference>
<evidence type="ECO:0000256" key="6">
    <source>
        <dbReference type="ARBA" id="ARBA00022777"/>
    </source>
</evidence>
<dbReference type="GO" id="GO:0005524">
    <property type="term" value="F:ATP binding"/>
    <property type="evidence" value="ECO:0007669"/>
    <property type="project" value="UniProtKB-UniRule"/>
</dbReference>
<evidence type="ECO:0000256" key="1">
    <source>
        <dbReference type="ARBA" id="ARBA00004496"/>
    </source>
</evidence>
<dbReference type="SMART" id="SM00220">
    <property type="entry name" value="S_TKc"/>
    <property type="match status" value="1"/>
</dbReference>
<dbReference type="InterPro" id="IPR000719">
    <property type="entry name" value="Prot_kinase_dom"/>
</dbReference>
<dbReference type="SUPFAM" id="SSF56112">
    <property type="entry name" value="Protein kinase-like (PK-like)"/>
    <property type="match status" value="1"/>
</dbReference>
<evidence type="ECO:0000256" key="8">
    <source>
        <dbReference type="PROSITE-ProRule" id="PRU10141"/>
    </source>
</evidence>
<dbReference type="GO" id="GO:0005737">
    <property type="term" value="C:cytoplasm"/>
    <property type="evidence" value="ECO:0007669"/>
    <property type="project" value="UniProtKB-SubCell"/>
</dbReference>
<dbReference type="Pfam" id="PF00069">
    <property type="entry name" value="Pkinase"/>
    <property type="match status" value="1"/>
</dbReference>
<dbReference type="InterPro" id="IPR041087">
    <property type="entry name" value="TBK1_ULD"/>
</dbReference>
<dbReference type="GO" id="GO:0045089">
    <property type="term" value="P:positive regulation of innate immune response"/>
    <property type="evidence" value="ECO:0007669"/>
    <property type="project" value="UniProtKB-ARBA"/>
</dbReference>
<dbReference type="AlphaFoldDB" id="A0A8C7WH26"/>
<dbReference type="Gene3D" id="1.20.1270.420">
    <property type="match status" value="1"/>
</dbReference>
<keyword evidence="4" id="KW-0808">Transferase</keyword>
<keyword evidence="5 8" id="KW-0547">Nucleotide-binding</keyword>
<keyword evidence="6" id="KW-0418">Kinase</keyword>
<dbReference type="PANTHER" id="PTHR22969:SF10">
    <property type="entry name" value="INHIBITOR OF NUCLEAR FACTOR KAPPA-B KINASE SUBUNIT EPSILON"/>
    <property type="match status" value="1"/>
</dbReference>
<protein>
    <submittedName>
        <fullName evidence="10">Inhibitor of nuclear factor kappa B kinase subunit epsilon</fullName>
    </submittedName>
</protein>
<dbReference type="Gene3D" id="3.10.20.90">
    <property type="entry name" value="Phosphatidylinositol 3-kinase Catalytic Subunit, Chain A, domain 1"/>
    <property type="match status" value="1"/>
</dbReference>
<sequence>MTASTANYLWSLGDVLGQGATASVYKARNKRTGEQVAVKVFNPLSYSRPYEVQMREFEMLRRLNHNNIVKLFSVEELSNKQKVLVMEYCSGGSLLSLLEEPENTFGLPETEFLIVLQCVVQGMNHLRENGVVHRDIKPGNIMRQVGEDGRSVYKLTDFGAARKLENEETFVSIYGTEEYLHPDMYERAVLRRPQHKAYGVSVDLWSIGVTFYHAAAGSLPFTPYGGPRRNKPTMFKITKEKPVGAIAGVQKVNDGLIEWSYQLPNSCLLSKGLRCQLVPVLAGILEADQEKCWTFDQFFSATTEILQRVSVYLFSLQQATAHRLYIHHYNTAAIFCEEVASQTGVGLEQQHFLFLGHDLSLKGSMKVVNFPSTSPSQPLLLLSRTPETHAGLPFREPEMPNIPSRFDIMADYSFSKLIVGVVYQYLRIVRSLHTHRELFLHGYYSYMEKVGRECGDSLLTISMVNMRLHSCLSSEHRIRENLPVYAGAIREFQTRLEHMHVELAKHSENLAEDNRARAQGVLAYNDEQIHKFEKIHLSSHIKRVKVLFREECLQKYRDLLDSASTWSSVLYVCVVSVLHLCVVSVLYVCVSVLNLCVVSVLHVSVVSVLCVCCQCSLFVCCQCSLFVCCQCSLFVCCQCS</sequence>
<feature type="domain" description="Protein kinase" evidence="9">
    <location>
        <begin position="10"/>
        <end position="306"/>
    </location>
</feature>